<organism evidence="23 24">
    <name type="scientific">Paramuricea clavata</name>
    <name type="common">Red gorgonian</name>
    <name type="synonym">Violescent sea-whip</name>
    <dbReference type="NCBI Taxonomy" id="317549"/>
    <lineage>
        <taxon>Eukaryota</taxon>
        <taxon>Metazoa</taxon>
        <taxon>Cnidaria</taxon>
        <taxon>Anthozoa</taxon>
        <taxon>Octocorallia</taxon>
        <taxon>Malacalcyonacea</taxon>
        <taxon>Plexauridae</taxon>
        <taxon>Paramuricea</taxon>
    </lineage>
</organism>
<dbReference type="GO" id="GO:0006281">
    <property type="term" value="P:DNA repair"/>
    <property type="evidence" value="ECO:0007669"/>
    <property type="project" value="UniProtKB-KW"/>
</dbReference>
<evidence type="ECO:0000256" key="17">
    <source>
        <dbReference type="ARBA" id="ARBA00023242"/>
    </source>
</evidence>
<evidence type="ECO:0000256" key="8">
    <source>
        <dbReference type="ARBA" id="ARBA00022490"/>
    </source>
</evidence>
<comment type="catalytic activity">
    <reaction evidence="20">
        <text>a 6-O-methyl-2'-deoxyguanosine in DNA + L-cysteinyl-[protein] = S-methyl-L-cysteinyl-[protein] + a 2'-deoxyguanosine in DNA</text>
        <dbReference type="Rhea" id="RHEA:24000"/>
        <dbReference type="Rhea" id="RHEA-COMP:10131"/>
        <dbReference type="Rhea" id="RHEA-COMP:10132"/>
        <dbReference type="Rhea" id="RHEA-COMP:11367"/>
        <dbReference type="Rhea" id="RHEA-COMP:11368"/>
        <dbReference type="ChEBI" id="CHEBI:29950"/>
        <dbReference type="ChEBI" id="CHEBI:82612"/>
        <dbReference type="ChEBI" id="CHEBI:85445"/>
        <dbReference type="ChEBI" id="CHEBI:85448"/>
        <dbReference type="EC" id="2.1.1.63"/>
    </reaction>
</comment>
<evidence type="ECO:0000256" key="19">
    <source>
        <dbReference type="ARBA" id="ARBA00031621"/>
    </source>
</evidence>
<keyword evidence="10 23" id="KW-0489">Methyltransferase</keyword>
<protein>
    <recommendedName>
        <fullName evidence="7">Methylated-DNA--protein-cysteine methyltransferase</fullName>
        <ecNumber evidence="6">2.1.1.63</ecNumber>
    </recommendedName>
    <alternativeName>
        <fullName evidence="18">6-O-methylguanine-DNA methyltransferase</fullName>
    </alternativeName>
    <alternativeName>
        <fullName evidence="19">O-6-methylguanine-DNA-alkyltransferase</fullName>
    </alternativeName>
</protein>
<evidence type="ECO:0000313" key="23">
    <source>
        <dbReference type="EMBL" id="CAB3981127.1"/>
    </source>
</evidence>
<evidence type="ECO:0000256" key="2">
    <source>
        <dbReference type="ARBA" id="ARBA00001947"/>
    </source>
</evidence>
<evidence type="ECO:0000259" key="21">
    <source>
        <dbReference type="Pfam" id="PF01035"/>
    </source>
</evidence>
<evidence type="ECO:0000256" key="5">
    <source>
        <dbReference type="ARBA" id="ARBA00008711"/>
    </source>
</evidence>
<dbReference type="Pfam" id="PF01035">
    <property type="entry name" value="DNA_binding_1"/>
    <property type="match status" value="1"/>
</dbReference>
<comment type="catalytic activity">
    <reaction evidence="1">
        <text>a 4-O-methyl-thymidine in DNA + L-cysteinyl-[protein] = a thymidine in DNA + S-methyl-L-cysteinyl-[protein]</text>
        <dbReference type="Rhea" id="RHEA:53428"/>
        <dbReference type="Rhea" id="RHEA-COMP:10131"/>
        <dbReference type="Rhea" id="RHEA-COMP:10132"/>
        <dbReference type="Rhea" id="RHEA-COMP:13555"/>
        <dbReference type="Rhea" id="RHEA-COMP:13556"/>
        <dbReference type="ChEBI" id="CHEBI:29950"/>
        <dbReference type="ChEBI" id="CHEBI:82612"/>
        <dbReference type="ChEBI" id="CHEBI:137386"/>
        <dbReference type="ChEBI" id="CHEBI:137387"/>
        <dbReference type="EC" id="2.1.1.63"/>
    </reaction>
</comment>
<dbReference type="CDD" id="cd06445">
    <property type="entry name" value="ATase"/>
    <property type="match status" value="1"/>
</dbReference>
<evidence type="ECO:0000256" key="10">
    <source>
        <dbReference type="ARBA" id="ARBA00022603"/>
    </source>
</evidence>
<keyword evidence="15" id="KW-0238">DNA-binding</keyword>
<dbReference type="InterPro" id="IPR001497">
    <property type="entry name" value="MethylDNA_cys_MeTrfase_AS"/>
</dbReference>
<evidence type="ECO:0000256" key="3">
    <source>
        <dbReference type="ARBA" id="ARBA00003317"/>
    </source>
</evidence>
<keyword evidence="12" id="KW-0479">Metal-binding</keyword>
<keyword evidence="24" id="KW-1185">Reference proteome</keyword>
<keyword evidence="14" id="KW-0862">Zinc</keyword>
<dbReference type="GO" id="GO:0032259">
    <property type="term" value="P:methylation"/>
    <property type="evidence" value="ECO:0007669"/>
    <property type="project" value="UniProtKB-KW"/>
</dbReference>
<evidence type="ECO:0000256" key="15">
    <source>
        <dbReference type="ARBA" id="ARBA00023125"/>
    </source>
</evidence>
<dbReference type="Proteomes" id="UP001152795">
    <property type="component" value="Unassembled WGS sequence"/>
</dbReference>
<comment type="function">
    <text evidence="3">Involved in the cellular defense against the biological effects of O6-methylguanine (O6-MeG) and O4-methylthymine (O4-MeT) in DNA. Repairs the methylated nucleobase in DNA by stoichiometrically transferring the methyl group to a cysteine residue in the enzyme. This is a suicide reaction: the enzyme is irreversibly inactivated.</text>
</comment>
<dbReference type="GO" id="GO:0003908">
    <property type="term" value="F:methylated-DNA-[protein]-cysteine S-methyltransferase activity"/>
    <property type="evidence" value="ECO:0007669"/>
    <property type="project" value="UniProtKB-EC"/>
</dbReference>
<feature type="domain" description="Methylguanine DNA methyltransferase ribonuclease-like" evidence="22">
    <location>
        <begin position="6"/>
        <end position="58"/>
    </location>
</feature>
<dbReference type="Gene3D" id="1.10.10.10">
    <property type="entry name" value="Winged helix-like DNA-binding domain superfamily/Winged helix DNA-binding domain"/>
    <property type="match status" value="1"/>
</dbReference>
<dbReference type="PANTHER" id="PTHR46460">
    <property type="entry name" value="METHYLATED-DNA--PROTEIN-CYSTEINE METHYLTRANSFERASE"/>
    <property type="match status" value="1"/>
</dbReference>
<dbReference type="PROSITE" id="PS00374">
    <property type="entry name" value="MGMT"/>
    <property type="match status" value="1"/>
</dbReference>
<evidence type="ECO:0000256" key="14">
    <source>
        <dbReference type="ARBA" id="ARBA00022833"/>
    </source>
</evidence>
<dbReference type="EMBL" id="CACRXK020000356">
    <property type="protein sequence ID" value="CAB3981127.1"/>
    <property type="molecule type" value="Genomic_DNA"/>
</dbReference>
<dbReference type="GO" id="GO:0046872">
    <property type="term" value="F:metal ion binding"/>
    <property type="evidence" value="ECO:0007669"/>
    <property type="project" value="UniProtKB-KW"/>
</dbReference>
<keyword evidence="11" id="KW-0808">Transferase</keyword>
<dbReference type="SUPFAM" id="SSF53155">
    <property type="entry name" value="Methylated DNA-protein cysteine methyltransferase domain"/>
    <property type="match status" value="1"/>
</dbReference>
<keyword evidence="17" id="KW-0539">Nucleus</keyword>
<evidence type="ECO:0000256" key="6">
    <source>
        <dbReference type="ARBA" id="ARBA00011918"/>
    </source>
</evidence>
<reference evidence="23" key="1">
    <citation type="submission" date="2020-04" db="EMBL/GenBank/DDBJ databases">
        <authorList>
            <person name="Alioto T."/>
            <person name="Alioto T."/>
            <person name="Gomez Garrido J."/>
        </authorList>
    </citation>
    <scope>NUCLEOTIDE SEQUENCE</scope>
    <source>
        <strain evidence="23">A484AB</strain>
    </source>
</reference>
<comment type="cofactor">
    <cofactor evidence="2">
        <name>Zn(2+)</name>
        <dbReference type="ChEBI" id="CHEBI:29105"/>
    </cofactor>
</comment>
<dbReference type="NCBIfam" id="TIGR00589">
    <property type="entry name" value="ogt"/>
    <property type="match status" value="1"/>
</dbReference>
<dbReference type="Gene3D" id="3.30.160.70">
    <property type="entry name" value="Methylated DNA-protein cysteine methyltransferase domain"/>
    <property type="match status" value="1"/>
</dbReference>
<accession>A0A6S7FTD1</accession>
<sequence>MEEVHIVDSPLGHIRITYNNKGIKGVKFTKDPDKTSSVNNPNNENLQLAVKWFEAYFRDPNETKSMKFPTLDMEAHNGKAFMCKVWNVLKDRIGPGQTISYGELAKLCGSPKAARAVGQAMKTNPFTIFVPCHRVINASGEMGNYSSGVDKKQWLLKHEGEDFSTPTK</sequence>
<name>A0A6S7FTD1_PARCT</name>
<keyword evidence="13" id="KW-0227">DNA damage</keyword>
<dbReference type="SUPFAM" id="SSF46767">
    <property type="entry name" value="Methylated DNA-protein cysteine methyltransferase, C-terminal domain"/>
    <property type="match status" value="1"/>
</dbReference>
<dbReference type="FunFam" id="1.10.10.10:FF:000337">
    <property type="entry name" value="Methylated-DNA--protein-cysteine methyltransferase"/>
    <property type="match status" value="1"/>
</dbReference>
<dbReference type="InterPro" id="IPR014048">
    <property type="entry name" value="MethylDNA_cys_MeTrfase_DNA-bd"/>
</dbReference>
<dbReference type="EC" id="2.1.1.63" evidence="6"/>
<dbReference type="PANTHER" id="PTHR46460:SF1">
    <property type="entry name" value="METHYLATED-DNA--PROTEIN-CYSTEINE METHYLTRANSFERASE"/>
    <property type="match status" value="1"/>
</dbReference>
<dbReference type="InterPro" id="IPR036217">
    <property type="entry name" value="MethylDNA_cys_MeTrfase_DNAb"/>
</dbReference>
<evidence type="ECO:0000256" key="11">
    <source>
        <dbReference type="ARBA" id="ARBA00022679"/>
    </source>
</evidence>
<evidence type="ECO:0000259" key="22">
    <source>
        <dbReference type="Pfam" id="PF02870"/>
    </source>
</evidence>
<comment type="subcellular location">
    <subcellularLocation>
        <location evidence="4">Nucleus</location>
    </subcellularLocation>
</comment>
<comment type="caution">
    <text evidence="23">The sequence shown here is derived from an EMBL/GenBank/DDBJ whole genome shotgun (WGS) entry which is preliminary data.</text>
</comment>
<feature type="domain" description="Methylated-DNA-[protein]-cysteine S-methyltransferase DNA binding" evidence="21">
    <location>
        <begin position="81"/>
        <end position="160"/>
    </location>
</feature>
<dbReference type="GO" id="GO:0005654">
    <property type="term" value="C:nucleoplasm"/>
    <property type="evidence" value="ECO:0007669"/>
    <property type="project" value="TreeGrafter"/>
</dbReference>
<evidence type="ECO:0000256" key="9">
    <source>
        <dbReference type="ARBA" id="ARBA00022553"/>
    </source>
</evidence>
<keyword evidence="8" id="KW-0963">Cytoplasm</keyword>
<evidence type="ECO:0000256" key="16">
    <source>
        <dbReference type="ARBA" id="ARBA00023204"/>
    </source>
</evidence>
<evidence type="ECO:0000256" key="1">
    <source>
        <dbReference type="ARBA" id="ARBA00001286"/>
    </source>
</evidence>
<proteinExistence type="inferred from homology"/>
<dbReference type="InterPro" id="IPR036631">
    <property type="entry name" value="MGMT_N_sf"/>
</dbReference>
<evidence type="ECO:0000313" key="24">
    <source>
        <dbReference type="Proteomes" id="UP001152795"/>
    </source>
</evidence>
<comment type="similarity">
    <text evidence="5">Belongs to the MGMT family.</text>
</comment>
<evidence type="ECO:0000256" key="20">
    <source>
        <dbReference type="ARBA" id="ARBA00049348"/>
    </source>
</evidence>
<dbReference type="Pfam" id="PF02870">
    <property type="entry name" value="Methyltransf_1N"/>
    <property type="match status" value="1"/>
</dbReference>
<evidence type="ECO:0000256" key="18">
    <source>
        <dbReference type="ARBA" id="ARBA00030795"/>
    </source>
</evidence>
<evidence type="ECO:0000256" key="13">
    <source>
        <dbReference type="ARBA" id="ARBA00022763"/>
    </source>
</evidence>
<dbReference type="GO" id="GO:0003677">
    <property type="term" value="F:DNA binding"/>
    <property type="evidence" value="ECO:0007669"/>
    <property type="project" value="UniProtKB-KW"/>
</dbReference>
<keyword evidence="9" id="KW-0597">Phosphoprotein</keyword>
<evidence type="ECO:0000256" key="4">
    <source>
        <dbReference type="ARBA" id="ARBA00004123"/>
    </source>
</evidence>
<evidence type="ECO:0000256" key="7">
    <source>
        <dbReference type="ARBA" id="ARBA00015377"/>
    </source>
</evidence>
<dbReference type="OrthoDB" id="1907495at2759"/>
<dbReference type="AlphaFoldDB" id="A0A6S7FTD1"/>
<dbReference type="InterPro" id="IPR036388">
    <property type="entry name" value="WH-like_DNA-bd_sf"/>
</dbReference>
<dbReference type="InterPro" id="IPR008332">
    <property type="entry name" value="MethylG_MeTrfase_N"/>
</dbReference>
<evidence type="ECO:0000256" key="12">
    <source>
        <dbReference type="ARBA" id="ARBA00022723"/>
    </source>
</evidence>
<gene>
    <name evidence="23" type="ORF">PACLA_8A079042</name>
</gene>
<keyword evidence="16" id="KW-0234">DNA repair</keyword>